<dbReference type="AlphaFoldDB" id="A0A645J222"/>
<gene>
    <name evidence="6" type="primary">lemA_38</name>
    <name evidence="6" type="ORF">SDC9_205429</name>
</gene>
<dbReference type="InterPro" id="IPR023353">
    <property type="entry name" value="LemA-like_dom_sf"/>
</dbReference>
<protein>
    <submittedName>
        <fullName evidence="6">Protein LemA</fullName>
    </submittedName>
</protein>
<evidence type="ECO:0000256" key="3">
    <source>
        <dbReference type="ARBA" id="ARBA00022692"/>
    </source>
</evidence>
<comment type="caution">
    <text evidence="6">The sequence shown here is derived from an EMBL/GenBank/DDBJ whole genome shotgun (WGS) entry which is preliminary data.</text>
</comment>
<sequence>MLVKLLDITKGYAKHEKEVLTETVRLRKGMSGSEMKEADKNINEGFRGISVVGEAYPTLLSNENFKQLQLAAADTEEHLQAARRLYNSNVTAFNTSIVTFPSNIVASLMKLQQKEFFEAEEAKKQDVKMEF</sequence>
<dbReference type="PANTHER" id="PTHR34478">
    <property type="entry name" value="PROTEIN LEMA"/>
    <property type="match status" value="1"/>
</dbReference>
<organism evidence="6">
    <name type="scientific">bioreactor metagenome</name>
    <dbReference type="NCBI Taxonomy" id="1076179"/>
    <lineage>
        <taxon>unclassified sequences</taxon>
        <taxon>metagenomes</taxon>
        <taxon>ecological metagenomes</taxon>
    </lineage>
</organism>
<dbReference type="Pfam" id="PF04011">
    <property type="entry name" value="LemA"/>
    <property type="match status" value="1"/>
</dbReference>
<proteinExistence type="inferred from homology"/>
<keyword evidence="3" id="KW-0812">Transmembrane</keyword>
<comment type="subcellular location">
    <subcellularLocation>
        <location evidence="1">Membrane</location>
        <topology evidence="1">Single-pass membrane protein</topology>
    </subcellularLocation>
</comment>
<dbReference type="EMBL" id="VSSQ01129661">
    <property type="protein sequence ID" value="MPN57735.1"/>
    <property type="molecule type" value="Genomic_DNA"/>
</dbReference>
<evidence type="ECO:0000313" key="6">
    <source>
        <dbReference type="EMBL" id="MPN57735.1"/>
    </source>
</evidence>
<dbReference type="Gene3D" id="1.20.1440.20">
    <property type="entry name" value="LemA-like domain"/>
    <property type="match status" value="1"/>
</dbReference>
<dbReference type="SUPFAM" id="SSF140478">
    <property type="entry name" value="LemA-like"/>
    <property type="match status" value="1"/>
</dbReference>
<dbReference type="InterPro" id="IPR007156">
    <property type="entry name" value="MamQ_LemA"/>
</dbReference>
<evidence type="ECO:0000256" key="5">
    <source>
        <dbReference type="ARBA" id="ARBA00023136"/>
    </source>
</evidence>
<name>A0A645J222_9ZZZZ</name>
<keyword evidence="5" id="KW-0472">Membrane</keyword>
<evidence type="ECO:0000256" key="2">
    <source>
        <dbReference type="ARBA" id="ARBA00008854"/>
    </source>
</evidence>
<evidence type="ECO:0000256" key="1">
    <source>
        <dbReference type="ARBA" id="ARBA00004167"/>
    </source>
</evidence>
<dbReference type="GO" id="GO:0016020">
    <property type="term" value="C:membrane"/>
    <property type="evidence" value="ECO:0007669"/>
    <property type="project" value="UniProtKB-SubCell"/>
</dbReference>
<dbReference type="PANTHER" id="PTHR34478:SF2">
    <property type="entry name" value="MEMBRANE PROTEIN"/>
    <property type="match status" value="1"/>
</dbReference>
<comment type="similarity">
    <text evidence="2">Belongs to the LemA family.</text>
</comment>
<evidence type="ECO:0000256" key="4">
    <source>
        <dbReference type="ARBA" id="ARBA00022989"/>
    </source>
</evidence>
<accession>A0A645J222</accession>
<reference evidence="6" key="1">
    <citation type="submission" date="2019-08" db="EMBL/GenBank/DDBJ databases">
        <authorList>
            <person name="Kucharzyk K."/>
            <person name="Murdoch R.W."/>
            <person name="Higgins S."/>
            <person name="Loffler F."/>
        </authorList>
    </citation>
    <scope>NUCLEOTIDE SEQUENCE</scope>
</reference>
<keyword evidence="4" id="KW-1133">Transmembrane helix</keyword>